<reference evidence="1 2" key="1">
    <citation type="submission" date="2017-09" db="EMBL/GenBank/DDBJ databases">
        <title>Genomic, metabolic, and phenotypic characteristics of bacterial isolates from the natural microbiome of the model nematode Caenorhabditis elegans.</title>
        <authorList>
            <person name="Zimmermann J."/>
            <person name="Obeng N."/>
            <person name="Yang W."/>
            <person name="Obeng O."/>
            <person name="Kissoyan K."/>
            <person name="Pees B."/>
            <person name="Dirksen P."/>
            <person name="Hoppner M."/>
            <person name="Franke A."/>
            <person name="Rosenstiel P."/>
            <person name="Leippe M."/>
            <person name="Dierking K."/>
            <person name="Kaleta C."/>
            <person name="Schulenburg H."/>
        </authorList>
    </citation>
    <scope>NUCLEOTIDE SEQUENCE [LARGE SCALE GENOMIC DNA]</scope>
    <source>
        <strain evidence="1 2">MYb73</strain>
    </source>
</reference>
<dbReference type="RefSeq" id="WP_105236999.1">
    <property type="nucleotide sequence ID" value="NZ_CP023270.1"/>
</dbReference>
<evidence type="ECO:0000313" key="2">
    <source>
        <dbReference type="Proteomes" id="UP000239477"/>
    </source>
</evidence>
<proteinExistence type="predicted"/>
<keyword evidence="2" id="KW-1185">Reference proteome</keyword>
<organism evidence="1 2">
    <name type="scientific">Achromobacter spanius</name>
    <dbReference type="NCBI Taxonomy" id="217203"/>
    <lineage>
        <taxon>Bacteria</taxon>
        <taxon>Pseudomonadati</taxon>
        <taxon>Pseudomonadota</taxon>
        <taxon>Betaproteobacteria</taxon>
        <taxon>Burkholderiales</taxon>
        <taxon>Alcaligenaceae</taxon>
        <taxon>Achromobacter</taxon>
    </lineage>
</organism>
<sequence>MDTPDSRSGPTPPFDGLRAYLRAVQSRDDLQRIRQLEQRNGRLKRSVERLMAARDPAAQCPKSGFKALKRSEACALAELISRVKRLLA</sequence>
<name>A0A2S0I1H6_9BURK</name>
<gene>
    <name evidence="1" type="ORF">CLM73_01375</name>
</gene>
<evidence type="ECO:0000313" key="1">
    <source>
        <dbReference type="EMBL" id="AVJ25876.1"/>
    </source>
</evidence>
<protein>
    <recommendedName>
        <fullName evidence="3">Transposase</fullName>
    </recommendedName>
</protein>
<evidence type="ECO:0008006" key="3">
    <source>
        <dbReference type="Google" id="ProtNLM"/>
    </source>
</evidence>
<dbReference type="AlphaFoldDB" id="A0A2S0I1H6"/>
<dbReference type="EMBL" id="CP023270">
    <property type="protein sequence ID" value="AVJ25876.1"/>
    <property type="molecule type" value="Genomic_DNA"/>
</dbReference>
<dbReference type="Proteomes" id="UP000239477">
    <property type="component" value="Chromosome"/>
</dbReference>
<accession>A0A2S0I1H6</accession>